<evidence type="ECO:0000313" key="3">
    <source>
        <dbReference type="Proteomes" id="UP000005824"/>
    </source>
</evidence>
<dbReference type="STRING" id="497964.CfE428DRAFT_3958"/>
<reference evidence="2 3" key="1">
    <citation type="journal article" date="2011" name="J. Bacteriol.">
        <title>Genome sequence of Chthoniobacter flavus Ellin428, an aerobic heterotrophic soil bacterium.</title>
        <authorList>
            <person name="Kant R."/>
            <person name="van Passel M.W."/>
            <person name="Palva A."/>
            <person name="Lucas S."/>
            <person name="Lapidus A."/>
            <person name="Glavina Del Rio T."/>
            <person name="Dalin E."/>
            <person name="Tice H."/>
            <person name="Bruce D."/>
            <person name="Goodwin L."/>
            <person name="Pitluck S."/>
            <person name="Larimer F.W."/>
            <person name="Land M.L."/>
            <person name="Hauser L."/>
            <person name="Sangwan P."/>
            <person name="de Vos W.M."/>
            <person name="Janssen P.H."/>
            <person name="Smidt H."/>
        </authorList>
    </citation>
    <scope>NUCLEOTIDE SEQUENCE [LARGE SCALE GENOMIC DNA]</scope>
    <source>
        <strain evidence="2 3">Ellin428</strain>
    </source>
</reference>
<evidence type="ECO:0000313" key="2">
    <source>
        <dbReference type="EMBL" id="EDY18573.1"/>
    </source>
</evidence>
<dbReference type="InParanoid" id="B4D4X0"/>
<evidence type="ECO:0000256" key="1">
    <source>
        <dbReference type="SAM" id="MobiDB-lite"/>
    </source>
</evidence>
<dbReference type="Proteomes" id="UP000005824">
    <property type="component" value="Unassembled WGS sequence"/>
</dbReference>
<organism evidence="2 3">
    <name type="scientific">Chthoniobacter flavus Ellin428</name>
    <dbReference type="NCBI Taxonomy" id="497964"/>
    <lineage>
        <taxon>Bacteria</taxon>
        <taxon>Pseudomonadati</taxon>
        <taxon>Verrucomicrobiota</taxon>
        <taxon>Spartobacteria</taxon>
        <taxon>Chthoniobacterales</taxon>
        <taxon>Chthoniobacteraceae</taxon>
        <taxon>Chthoniobacter</taxon>
    </lineage>
</organism>
<keyword evidence="3" id="KW-1185">Reference proteome</keyword>
<gene>
    <name evidence="2" type="ORF">CfE428DRAFT_3958</name>
</gene>
<sequence length="156" mass="17468">MRTNVTFCYPAEFVRVSDEDGILSVAGAGWFVSLLERVSGASIESELCQEDWGVVAFAERAGKRFWIGLSGWGPREDDSAWLAHFHHHSFAWLQRWTTAGQRELERLTIDFHSVLASEPRVTDIAWYPEGEMKKAHPHGFSAPNAASPRTGISEHG</sequence>
<dbReference type="EMBL" id="ABVL01000012">
    <property type="protein sequence ID" value="EDY18573.1"/>
    <property type="molecule type" value="Genomic_DNA"/>
</dbReference>
<comment type="caution">
    <text evidence="2">The sequence shown here is derived from an EMBL/GenBank/DDBJ whole genome shotgun (WGS) entry which is preliminary data.</text>
</comment>
<accession>B4D4X0</accession>
<name>B4D4X0_9BACT</name>
<protein>
    <submittedName>
        <fullName evidence="2">Uncharacterized protein</fullName>
    </submittedName>
</protein>
<dbReference type="AlphaFoldDB" id="B4D4X0"/>
<feature type="region of interest" description="Disordered" evidence="1">
    <location>
        <begin position="135"/>
        <end position="156"/>
    </location>
</feature>
<proteinExistence type="predicted"/>